<feature type="transmembrane region" description="Helical" evidence="2">
    <location>
        <begin position="181"/>
        <end position="198"/>
    </location>
</feature>
<keyword evidence="2" id="KW-0472">Membrane</keyword>
<name>A0A383VU67_TETOB</name>
<proteinExistence type="predicted"/>
<feature type="transmembrane region" description="Helical" evidence="2">
    <location>
        <begin position="210"/>
        <end position="229"/>
    </location>
</feature>
<evidence type="ECO:0000313" key="4">
    <source>
        <dbReference type="Proteomes" id="UP000256970"/>
    </source>
</evidence>
<reference evidence="3 4" key="1">
    <citation type="submission" date="2016-10" db="EMBL/GenBank/DDBJ databases">
        <authorList>
            <person name="Cai Z."/>
        </authorList>
    </citation>
    <scope>NUCLEOTIDE SEQUENCE [LARGE SCALE GENOMIC DNA]</scope>
</reference>
<evidence type="ECO:0000256" key="1">
    <source>
        <dbReference type="SAM" id="Coils"/>
    </source>
</evidence>
<evidence type="ECO:0000256" key="2">
    <source>
        <dbReference type="SAM" id="Phobius"/>
    </source>
</evidence>
<accession>A0A383VU67</accession>
<keyword evidence="1" id="KW-0175">Coiled coil</keyword>
<sequence length="269" mass="28925">MSVQQQRQLRNRHGASLVSRAMALALAPALYAGSLAGRALQLPLRVAVFWLQLADTLLCDLLAFLTRQPGHKAQIRSYQKTISGLQQQSKAQQRQLLLLQGELGRAQLEKSTAQARNLELADKVQTLQQQLAKLEAAAAAAAAEGPTAGRAGIPASLQKQQRLTAHSSSSASGVTYDAKGWYLHACVALAAAAVRWWLLHQADPLQRKVMLVVIWPVAWLYGAMLFNCVPRSSTLRAAVACCCWALLGYIAHEMVAFSVKAASPGAPAG</sequence>
<dbReference type="Proteomes" id="UP000256970">
    <property type="component" value="Unassembled WGS sequence"/>
</dbReference>
<feature type="coiled-coil region" evidence="1">
    <location>
        <begin position="75"/>
        <end position="144"/>
    </location>
</feature>
<organism evidence="3 4">
    <name type="scientific">Tetradesmus obliquus</name>
    <name type="common">Green alga</name>
    <name type="synonym">Acutodesmus obliquus</name>
    <dbReference type="NCBI Taxonomy" id="3088"/>
    <lineage>
        <taxon>Eukaryota</taxon>
        <taxon>Viridiplantae</taxon>
        <taxon>Chlorophyta</taxon>
        <taxon>core chlorophytes</taxon>
        <taxon>Chlorophyceae</taxon>
        <taxon>CS clade</taxon>
        <taxon>Sphaeropleales</taxon>
        <taxon>Scenedesmaceae</taxon>
        <taxon>Tetradesmus</taxon>
    </lineage>
</organism>
<dbReference type="EMBL" id="FNXT01000851">
    <property type="protein sequence ID" value="SZX68304.1"/>
    <property type="molecule type" value="Genomic_DNA"/>
</dbReference>
<gene>
    <name evidence="3" type="ORF">BQ4739_LOCUS8665</name>
</gene>
<evidence type="ECO:0000313" key="3">
    <source>
        <dbReference type="EMBL" id="SZX68304.1"/>
    </source>
</evidence>
<keyword evidence="4" id="KW-1185">Reference proteome</keyword>
<dbReference type="AlphaFoldDB" id="A0A383VU67"/>
<keyword evidence="2" id="KW-1133">Transmembrane helix</keyword>
<protein>
    <submittedName>
        <fullName evidence="3">Uncharacterized protein</fullName>
    </submittedName>
</protein>
<keyword evidence="2" id="KW-0812">Transmembrane</keyword>